<dbReference type="EMBL" id="CP113520">
    <property type="protein sequence ID" value="WAJ30426.1"/>
    <property type="molecule type" value="Genomic_DNA"/>
</dbReference>
<protein>
    <submittedName>
        <fullName evidence="1">YicC family protein</fullName>
    </submittedName>
</protein>
<accession>A0ACD4NUC6</accession>
<dbReference type="Proteomes" id="UP001163223">
    <property type="component" value="Chromosome"/>
</dbReference>
<name>A0ACD4NUC6_9HYPH</name>
<sequence length="299" mass="31510">MPVQSMTGFARSEAAAPAGFAWEIRSVNGKGLDLRFRLPPGFETLEPELRRAAGARLARGNVQAALQLAGGASAGGYVVNEAMLRLVAEAAQRLVAANEATAPRADGLLALRGVIEPADAANGAGSVRGAEEPELRSAVFAGFEEALEGLVAGRTAEGAALAPHLAARLDEIETLVARAEAEPSRRPEAIRQRLAIQVAELLGAEAGLDPARLHAEAALLATRADIREEIDRLRAHVAAARALLDKGGPVGRRLDFLAQEFNREANTICSKSNAAALTEIGLDLKTVIDQFREQVQNVE</sequence>
<evidence type="ECO:0000313" key="2">
    <source>
        <dbReference type="Proteomes" id="UP001163223"/>
    </source>
</evidence>
<gene>
    <name evidence="1" type="ORF">OXU80_09585</name>
</gene>
<evidence type="ECO:0000313" key="1">
    <source>
        <dbReference type="EMBL" id="WAJ30426.1"/>
    </source>
</evidence>
<proteinExistence type="predicted"/>
<keyword evidence="2" id="KW-1185">Reference proteome</keyword>
<reference evidence="1" key="1">
    <citation type="submission" date="2022-11" db="EMBL/GenBank/DDBJ databases">
        <title>beta-Carotene-producing bacterium, Jeongeuplla avenae sp. nov., alleviates the salt stress of Arabidopsis seedlings.</title>
        <authorList>
            <person name="Jiang L."/>
            <person name="Lee J."/>
        </authorList>
    </citation>
    <scope>NUCLEOTIDE SEQUENCE</scope>
    <source>
        <strain evidence="1">DY_R2A_6</strain>
    </source>
</reference>
<organism evidence="1 2">
    <name type="scientific">Antarcticirhabdus aurantiaca</name>
    <dbReference type="NCBI Taxonomy" id="2606717"/>
    <lineage>
        <taxon>Bacteria</taxon>
        <taxon>Pseudomonadati</taxon>
        <taxon>Pseudomonadota</taxon>
        <taxon>Alphaproteobacteria</taxon>
        <taxon>Hyphomicrobiales</taxon>
        <taxon>Aurantimonadaceae</taxon>
        <taxon>Antarcticirhabdus</taxon>
    </lineage>
</organism>